<proteinExistence type="inferred from homology"/>
<comment type="function">
    <text evidence="9">Structural component of the gap junctions.</text>
</comment>
<keyword evidence="2 9" id="KW-0813">Transport</keyword>
<dbReference type="InterPro" id="IPR000990">
    <property type="entry name" value="Innexin"/>
</dbReference>
<comment type="similarity">
    <text evidence="9">Belongs to the pannexin family.</text>
</comment>
<name>A0A813X6W3_9BILA</name>
<keyword evidence="6 9" id="KW-0406">Ion transport</keyword>
<evidence type="ECO:0000256" key="7">
    <source>
        <dbReference type="ARBA" id="ARBA00023136"/>
    </source>
</evidence>
<dbReference type="PANTHER" id="PTHR11893:SF36">
    <property type="entry name" value="INNEXIN-5"/>
    <property type="match status" value="1"/>
</dbReference>
<dbReference type="PANTHER" id="PTHR11893">
    <property type="entry name" value="INNEXIN"/>
    <property type="match status" value="1"/>
</dbReference>
<feature type="transmembrane region" description="Helical" evidence="9">
    <location>
        <begin position="245"/>
        <end position="265"/>
    </location>
</feature>
<dbReference type="Pfam" id="PF00876">
    <property type="entry name" value="Innexin"/>
    <property type="match status" value="1"/>
</dbReference>
<evidence type="ECO:0000256" key="8">
    <source>
        <dbReference type="ARBA" id="ARBA00023303"/>
    </source>
</evidence>
<dbReference type="GO" id="GO:0034220">
    <property type="term" value="P:monoatomic ion transmembrane transport"/>
    <property type="evidence" value="ECO:0007669"/>
    <property type="project" value="UniProtKB-KW"/>
</dbReference>
<evidence type="ECO:0000313" key="11">
    <source>
        <dbReference type="Proteomes" id="UP000663879"/>
    </source>
</evidence>
<accession>A0A813X6W3</accession>
<dbReference type="AlphaFoldDB" id="A0A813X6W3"/>
<evidence type="ECO:0000313" key="10">
    <source>
        <dbReference type="EMBL" id="CAF0861054.1"/>
    </source>
</evidence>
<dbReference type="OrthoDB" id="5867527at2759"/>
<dbReference type="EMBL" id="CAJNOC010001393">
    <property type="protein sequence ID" value="CAF0861054.1"/>
    <property type="molecule type" value="Genomic_DNA"/>
</dbReference>
<protein>
    <recommendedName>
        <fullName evidence="9">Innexin</fullName>
    </recommendedName>
</protein>
<evidence type="ECO:0000256" key="5">
    <source>
        <dbReference type="ARBA" id="ARBA00022989"/>
    </source>
</evidence>
<gene>
    <name evidence="9" type="primary">inx</name>
    <name evidence="10" type="ORF">OXX778_LOCUS9441</name>
</gene>
<keyword evidence="4 9" id="KW-0812">Transmembrane</keyword>
<keyword evidence="3" id="KW-1003">Cell membrane</keyword>
<comment type="caution">
    <text evidence="10">The sequence shown here is derived from an EMBL/GenBank/DDBJ whole genome shotgun (WGS) entry which is preliminary data.</text>
</comment>
<feature type="transmembrane region" description="Helical" evidence="9">
    <location>
        <begin position="28"/>
        <end position="45"/>
    </location>
</feature>
<evidence type="ECO:0000256" key="2">
    <source>
        <dbReference type="ARBA" id="ARBA00022448"/>
    </source>
</evidence>
<feature type="transmembrane region" description="Helical" evidence="9">
    <location>
        <begin position="332"/>
        <end position="352"/>
    </location>
</feature>
<dbReference type="PROSITE" id="PS51013">
    <property type="entry name" value="PANNEXIN"/>
    <property type="match status" value="1"/>
</dbReference>
<dbReference type="GO" id="GO:0005243">
    <property type="term" value="F:gap junction channel activity"/>
    <property type="evidence" value="ECO:0007669"/>
    <property type="project" value="TreeGrafter"/>
</dbReference>
<comment type="subcellular location">
    <subcellularLocation>
        <location evidence="1 9">Cell membrane</location>
        <topology evidence="1 9">Multi-pass membrane protein</topology>
    </subcellularLocation>
</comment>
<dbReference type="Proteomes" id="UP000663879">
    <property type="component" value="Unassembled WGS sequence"/>
</dbReference>
<keyword evidence="7 9" id="KW-0472">Membrane</keyword>
<evidence type="ECO:0000256" key="3">
    <source>
        <dbReference type="ARBA" id="ARBA00022475"/>
    </source>
</evidence>
<evidence type="ECO:0000256" key="6">
    <source>
        <dbReference type="ARBA" id="ARBA00023065"/>
    </source>
</evidence>
<organism evidence="10 11">
    <name type="scientific">Brachionus calyciflorus</name>
    <dbReference type="NCBI Taxonomy" id="104777"/>
    <lineage>
        <taxon>Eukaryota</taxon>
        <taxon>Metazoa</taxon>
        <taxon>Spiralia</taxon>
        <taxon>Gnathifera</taxon>
        <taxon>Rotifera</taxon>
        <taxon>Eurotatoria</taxon>
        <taxon>Monogononta</taxon>
        <taxon>Pseudotrocha</taxon>
        <taxon>Ploima</taxon>
        <taxon>Brachionidae</taxon>
        <taxon>Brachionus</taxon>
    </lineage>
</organism>
<sequence length="455" mass="53535">MDSIFKAYDSARQHAIKGDFIDRLHSKYSVVLLFGIIIVIGIRQYDGQAITCWLPTHYSGSQTGYTHQLCWVNNTYYYPEVTDADLFPESSKFTIHYYQYILFILFGMSLLFMVPDWLWKILSTHSSGYVKKLLDQLQRSNVINSGVKSLPKSTGLLRSSTQENNSDSLVINDEVRNNFLNGFSSLVHNENEKFIKRKISNSSFDLNQDKPRNRKFKLFRKSDDKVVNFMKPNVGLKNLTLHYMLLKMFNLINVIVQLIFLHFMFGPRFYSYGLDFFVELWNNKNPYNLTTQFPIITFCDYFIHTNLHKIHWNAAQCLLAINIVIEKMFVLIWFWYILLLGVTVLNIFAWCLELSYSNKIDFLFKYLSIRNKMVRNKLNSLPSVQEEERMVKFDNLRKDIVPFYKEYLGTDGIFMLHMVKNVAGSVIFMDLLYELWIEYKKKNSSAANQDNDSTQ</sequence>
<keyword evidence="11" id="KW-1185">Reference proteome</keyword>
<dbReference type="PRINTS" id="PR01262">
    <property type="entry name" value="INNEXIN"/>
</dbReference>
<dbReference type="GO" id="GO:0005921">
    <property type="term" value="C:gap junction"/>
    <property type="evidence" value="ECO:0007669"/>
    <property type="project" value="UniProtKB-UniRule"/>
</dbReference>
<evidence type="ECO:0000256" key="4">
    <source>
        <dbReference type="ARBA" id="ARBA00022692"/>
    </source>
</evidence>
<evidence type="ECO:0000256" key="1">
    <source>
        <dbReference type="ARBA" id="ARBA00004651"/>
    </source>
</evidence>
<keyword evidence="8 9" id="KW-0407">Ion channel</keyword>
<reference evidence="10" key="1">
    <citation type="submission" date="2021-02" db="EMBL/GenBank/DDBJ databases">
        <authorList>
            <person name="Nowell W R."/>
        </authorList>
    </citation>
    <scope>NUCLEOTIDE SEQUENCE</scope>
    <source>
        <strain evidence="10">Ploen Becks lab</strain>
    </source>
</reference>
<feature type="transmembrane region" description="Helical" evidence="9">
    <location>
        <begin position="97"/>
        <end position="119"/>
    </location>
</feature>
<dbReference type="GO" id="GO:0005886">
    <property type="term" value="C:plasma membrane"/>
    <property type="evidence" value="ECO:0007669"/>
    <property type="project" value="UniProtKB-SubCell"/>
</dbReference>
<evidence type="ECO:0000256" key="9">
    <source>
        <dbReference type="RuleBase" id="RU010713"/>
    </source>
</evidence>
<keyword evidence="5 9" id="KW-1133">Transmembrane helix</keyword>